<keyword evidence="3" id="KW-1185">Reference proteome</keyword>
<evidence type="ECO:0000256" key="1">
    <source>
        <dbReference type="SAM" id="MobiDB-lite"/>
    </source>
</evidence>
<accession>A2Z6S3</accession>
<dbReference type="Gramene" id="BGIOSGA032837-TA">
    <property type="protein sequence ID" value="BGIOSGA032837-PA"/>
    <property type="gene ID" value="BGIOSGA032837"/>
</dbReference>
<reference evidence="2 3" key="1">
    <citation type="journal article" date="2005" name="PLoS Biol.">
        <title>The genomes of Oryza sativa: a history of duplications.</title>
        <authorList>
            <person name="Yu J."/>
            <person name="Wang J."/>
            <person name="Lin W."/>
            <person name="Li S."/>
            <person name="Li H."/>
            <person name="Zhou J."/>
            <person name="Ni P."/>
            <person name="Dong W."/>
            <person name="Hu S."/>
            <person name="Zeng C."/>
            <person name="Zhang J."/>
            <person name="Zhang Y."/>
            <person name="Li R."/>
            <person name="Xu Z."/>
            <person name="Li S."/>
            <person name="Li X."/>
            <person name="Zheng H."/>
            <person name="Cong L."/>
            <person name="Lin L."/>
            <person name="Yin J."/>
            <person name="Geng J."/>
            <person name="Li G."/>
            <person name="Shi J."/>
            <person name="Liu J."/>
            <person name="Lv H."/>
            <person name="Li J."/>
            <person name="Wang J."/>
            <person name="Deng Y."/>
            <person name="Ran L."/>
            <person name="Shi X."/>
            <person name="Wang X."/>
            <person name="Wu Q."/>
            <person name="Li C."/>
            <person name="Ren X."/>
            <person name="Wang J."/>
            <person name="Wang X."/>
            <person name="Li D."/>
            <person name="Liu D."/>
            <person name="Zhang X."/>
            <person name="Ji Z."/>
            <person name="Zhao W."/>
            <person name="Sun Y."/>
            <person name="Zhang Z."/>
            <person name="Bao J."/>
            <person name="Han Y."/>
            <person name="Dong L."/>
            <person name="Ji J."/>
            <person name="Chen P."/>
            <person name="Wu S."/>
            <person name="Liu J."/>
            <person name="Xiao Y."/>
            <person name="Bu D."/>
            <person name="Tan J."/>
            <person name="Yang L."/>
            <person name="Ye C."/>
            <person name="Zhang J."/>
            <person name="Xu J."/>
            <person name="Zhou Y."/>
            <person name="Yu Y."/>
            <person name="Zhang B."/>
            <person name="Zhuang S."/>
            <person name="Wei H."/>
            <person name="Liu B."/>
            <person name="Lei M."/>
            <person name="Yu H."/>
            <person name="Li Y."/>
            <person name="Xu H."/>
            <person name="Wei S."/>
            <person name="He X."/>
            <person name="Fang L."/>
            <person name="Zhang Z."/>
            <person name="Zhang Y."/>
            <person name="Huang X."/>
            <person name="Su Z."/>
            <person name="Tong W."/>
            <person name="Li J."/>
            <person name="Tong Z."/>
            <person name="Li S."/>
            <person name="Ye J."/>
            <person name="Wang L."/>
            <person name="Fang L."/>
            <person name="Lei T."/>
            <person name="Chen C."/>
            <person name="Chen H."/>
            <person name="Xu Z."/>
            <person name="Li H."/>
            <person name="Huang H."/>
            <person name="Zhang F."/>
            <person name="Xu H."/>
            <person name="Li N."/>
            <person name="Zhao C."/>
            <person name="Li S."/>
            <person name="Dong L."/>
            <person name="Huang Y."/>
            <person name="Li L."/>
            <person name="Xi Y."/>
            <person name="Qi Q."/>
            <person name="Li W."/>
            <person name="Zhang B."/>
            <person name="Hu W."/>
            <person name="Zhang Y."/>
            <person name="Tian X."/>
            <person name="Jiao Y."/>
            <person name="Liang X."/>
            <person name="Jin J."/>
            <person name="Gao L."/>
            <person name="Zheng W."/>
            <person name="Hao B."/>
            <person name="Liu S."/>
            <person name="Wang W."/>
            <person name="Yuan L."/>
            <person name="Cao M."/>
            <person name="McDermott J."/>
            <person name="Samudrala R."/>
            <person name="Wang J."/>
            <person name="Wong G.K."/>
            <person name="Yang H."/>
        </authorList>
    </citation>
    <scope>NUCLEOTIDE SEQUENCE [LARGE SCALE GENOMIC DNA]</scope>
    <source>
        <strain evidence="3">cv. 93-11</strain>
    </source>
</reference>
<proteinExistence type="predicted"/>
<dbReference type="STRING" id="39946.A2Z6S3"/>
<sequence length="144" mass="15868">MEHNLVKLLTTTKKARSAYLIKQKVLLVSITDELQVWAAIWNNGLCLAKMEGKAYVGGDLLCEGEFLLDGEIPDMMEEEKPSAGVQLDPNVPTMALSWMLPTQGQETTHDTMNTAYEMSSSETPPLRADQAATAAPMDVEVQLR</sequence>
<dbReference type="HOGENOM" id="CLU_1799647_0_0_1"/>
<name>A2Z6S3_ORYSI</name>
<dbReference type="EMBL" id="CM000135">
    <property type="protein sequence ID" value="EAY78307.1"/>
    <property type="molecule type" value="Genomic_DNA"/>
</dbReference>
<evidence type="ECO:0000313" key="3">
    <source>
        <dbReference type="Proteomes" id="UP000007015"/>
    </source>
</evidence>
<dbReference type="Proteomes" id="UP000007015">
    <property type="component" value="Chromosome 10"/>
</dbReference>
<dbReference type="AlphaFoldDB" id="A2Z6S3"/>
<feature type="region of interest" description="Disordered" evidence="1">
    <location>
        <begin position="117"/>
        <end position="144"/>
    </location>
</feature>
<evidence type="ECO:0000313" key="2">
    <source>
        <dbReference type="EMBL" id="EAY78307.1"/>
    </source>
</evidence>
<gene>
    <name evidence="2" type="ORF">OsI_33353</name>
</gene>
<protein>
    <submittedName>
        <fullName evidence="2">Uncharacterized protein</fullName>
    </submittedName>
</protein>
<organism evidence="2 3">
    <name type="scientific">Oryza sativa subsp. indica</name>
    <name type="common">Rice</name>
    <dbReference type="NCBI Taxonomy" id="39946"/>
    <lineage>
        <taxon>Eukaryota</taxon>
        <taxon>Viridiplantae</taxon>
        <taxon>Streptophyta</taxon>
        <taxon>Embryophyta</taxon>
        <taxon>Tracheophyta</taxon>
        <taxon>Spermatophyta</taxon>
        <taxon>Magnoliopsida</taxon>
        <taxon>Liliopsida</taxon>
        <taxon>Poales</taxon>
        <taxon>Poaceae</taxon>
        <taxon>BOP clade</taxon>
        <taxon>Oryzoideae</taxon>
        <taxon>Oryzeae</taxon>
        <taxon>Oryzinae</taxon>
        <taxon>Oryza</taxon>
        <taxon>Oryza sativa</taxon>
    </lineage>
</organism>